<gene>
    <name evidence="1" type="ORF">DEW08_14555</name>
</gene>
<dbReference type="RefSeq" id="WP_109328242.1">
    <property type="nucleotide sequence ID" value="NZ_CP029353.1"/>
</dbReference>
<dbReference type="Pfam" id="PF05762">
    <property type="entry name" value="VWA_CoxE"/>
    <property type="match status" value="1"/>
</dbReference>
<dbReference type="OrthoDB" id="9764216at2"/>
<dbReference type="PANTHER" id="PTHR39338:SF7">
    <property type="entry name" value="BLL6692 PROTEIN"/>
    <property type="match status" value="1"/>
</dbReference>
<sequence length="397" mass="45447">MFTSFFFELRKSGVPVSLTEYLTLMEAMKQGIAAFRVEEFYYLSRACLVKDERNLDRFDRVFATVFKGLEGGAGAGGDEVPVVDLPDEWLRKLAERFLTEEEKKQIQALGGWETLMETLAQRLAEQKGRHQGGSKWIGTAGTSPFGAYGYNPEGVRIGQATSRHRRAVKVWDRREFRNLDDSVEIGTRNIKVALRRLRKFARTGAASELDLPGTIRATASNAGWLDLKMVPERHNTVKVLLFLDVGGSMDDHVRIVEELFSAARSEFKHLEHFYFHNCVYEGVWKDNSRRHAERTPTWDVIHTYPADYKLVFVGDAAMSPYEITFAGGSVEHWNEEAGQVWMQRLLSVYSKAVWLNPTPRQYWDYSESTRILQQLLDGRMYPLTLEGLDAAMKELVR</sequence>
<dbReference type="InterPro" id="IPR008912">
    <property type="entry name" value="Uncharacterised_CoxE"/>
</dbReference>
<proteinExistence type="predicted"/>
<organism evidence="1 2">
    <name type="scientific">Azospirillum thermophilum</name>
    <dbReference type="NCBI Taxonomy" id="2202148"/>
    <lineage>
        <taxon>Bacteria</taxon>
        <taxon>Pseudomonadati</taxon>
        <taxon>Pseudomonadota</taxon>
        <taxon>Alphaproteobacteria</taxon>
        <taxon>Rhodospirillales</taxon>
        <taxon>Azospirillaceae</taxon>
        <taxon>Azospirillum</taxon>
    </lineage>
</organism>
<dbReference type="PANTHER" id="PTHR39338">
    <property type="entry name" value="BLL5662 PROTEIN-RELATED"/>
    <property type="match status" value="1"/>
</dbReference>
<protein>
    <submittedName>
        <fullName evidence="1">VWA domain-containing protein</fullName>
    </submittedName>
</protein>
<reference evidence="2" key="1">
    <citation type="submission" date="2018-05" db="EMBL/GenBank/DDBJ databases">
        <title>Azospirillum thermophila sp. nov., a novel isolated from hot spring.</title>
        <authorList>
            <person name="Zhao Z."/>
        </authorList>
    </citation>
    <scope>NUCLEOTIDE SEQUENCE [LARGE SCALE GENOMIC DNA]</scope>
    <source>
        <strain evidence="2">CFH 70021</strain>
    </source>
</reference>
<evidence type="ECO:0000313" key="1">
    <source>
        <dbReference type="EMBL" id="AWK87277.1"/>
    </source>
</evidence>
<keyword evidence="2" id="KW-1185">Reference proteome</keyword>
<dbReference type="KEGG" id="azz:DEW08_14555"/>
<dbReference type="EMBL" id="CP029353">
    <property type="protein sequence ID" value="AWK87277.1"/>
    <property type="molecule type" value="Genomic_DNA"/>
</dbReference>
<dbReference type="Proteomes" id="UP000245629">
    <property type="component" value="Chromosome 2"/>
</dbReference>
<dbReference type="AlphaFoldDB" id="A0A2S2CSL1"/>
<accession>A0A2S2CSL1</accession>
<name>A0A2S2CSL1_9PROT</name>
<evidence type="ECO:0000313" key="2">
    <source>
        <dbReference type="Proteomes" id="UP000245629"/>
    </source>
</evidence>